<dbReference type="PANTHER" id="PTHR33395">
    <property type="entry name" value="TRANSCRIPTASE, PUTATIVE-RELATED-RELATED"/>
    <property type="match status" value="1"/>
</dbReference>
<comment type="caution">
    <text evidence="2">The sequence shown here is derived from an EMBL/GenBank/DDBJ whole genome shotgun (WGS) entry which is preliminary data.</text>
</comment>
<dbReference type="EMBL" id="CARXXK010001406">
    <property type="protein sequence ID" value="CAI6376004.1"/>
    <property type="molecule type" value="Genomic_DNA"/>
</dbReference>
<evidence type="ECO:0000313" key="3">
    <source>
        <dbReference type="Proteomes" id="UP001160148"/>
    </source>
</evidence>
<name>A0AAV0Y4Z3_9HEMI</name>
<dbReference type="GO" id="GO:0003824">
    <property type="term" value="F:catalytic activity"/>
    <property type="evidence" value="ECO:0007669"/>
    <property type="project" value="InterPro"/>
</dbReference>
<dbReference type="GO" id="GO:0061343">
    <property type="term" value="P:cell adhesion involved in heart morphogenesis"/>
    <property type="evidence" value="ECO:0007669"/>
    <property type="project" value="TreeGrafter"/>
</dbReference>
<gene>
    <name evidence="2" type="ORF">MEUPH1_LOCUS29433</name>
</gene>
<dbReference type="Gene3D" id="3.60.10.10">
    <property type="entry name" value="Endonuclease/exonuclease/phosphatase"/>
    <property type="match status" value="1"/>
</dbReference>
<sequence>MLNHNFLNVKCIYCRNAKSTFNSVLSDLNNLKYRVTSGQHLFNREPVSQFSNNILSIYYQNVRGLRTKLSNLHTNFVLSTHDVYILTETWLSKEISDAELGLDWYVTFRCDRNINTSSSLRGGGTLIAVHAKFRPTIVYSPVLNVEQVFVRISLPGGASALLAGIYLPPCSDVSRYENHSDAMNHVWESYQFDFGIVCGDFNLPNIRWSNRDSGLEYDGSVTDKVRQIGDQYGALHFEQKNNVPNISNSFLDIVFTNNKFVKVEESSEPLLPCDMYHPALTISCTCPLDIPVLNNSHSFHDFKHGNYVKANDDLRNINWAHHLSSLTTEQSAKFLQNSLLHVIDHCVPLLTFRNSSFPPWVTKSLKDLLVKKKQAHTIFKTFGGFNNYRCFSVLRAQCKF</sequence>
<protein>
    <recommendedName>
        <fullName evidence="1">Endonuclease/exonuclease/phosphatase domain-containing protein</fullName>
    </recommendedName>
</protein>
<reference evidence="2 3" key="1">
    <citation type="submission" date="2023-01" db="EMBL/GenBank/DDBJ databases">
        <authorList>
            <person name="Whitehead M."/>
        </authorList>
    </citation>
    <scope>NUCLEOTIDE SEQUENCE [LARGE SCALE GENOMIC DNA]</scope>
</reference>
<dbReference type="InterPro" id="IPR036691">
    <property type="entry name" value="Endo/exonu/phosph_ase_sf"/>
</dbReference>
<proteinExistence type="predicted"/>
<keyword evidence="3" id="KW-1185">Reference proteome</keyword>
<dbReference type="Proteomes" id="UP001160148">
    <property type="component" value="Unassembled WGS sequence"/>
</dbReference>
<feature type="domain" description="Endonuclease/exonuclease/phosphatase" evidence="1">
    <location>
        <begin position="163"/>
        <end position="263"/>
    </location>
</feature>
<dbReference type="InterPro" id="IPR005135">
    <property type="entry name" value="Endo/exonuclease/phosphatase"/>
</dbReference>
<accession>A0AAV0Y4Z3</accession>
<evidence type="ECO:0000259" key="1">
    <source>
        <dbReference type="Pfam" id="PF14529"/>
    </source>
</evidence>
<dbReference type="PANTHER" id="PTHR33395:SF22">
    <property type="entry name" value="REVERSE TRANSCRIPTASE DOMAIN-CONTAINING PROTEIN"/>
    <property type="match status" value="1"/>
</dbReference>
<organism evidence="2 3">
    <name type="scientific">Macrosiphum euphorbiae</name>
    <name type="common">potato aphid</name>
    <dbReference type="NCBI Taxonomy" id="13131"/>
    <lineage>
        <taxon>Eukaryota</taxon>
        <taxon>Metazoa</taxon>
        <taxon>Ecdysozoa</taxon>
        <taxon>Arthropoda</taxon>
        <taxon>Hexapoda</taxon>
        <taxon>Insecta</taxon>
        <taxon>Pterygota</taxon>
        <taxon>Neoptera</taxon>
        <taxon>Paraneoptera</taxon>
        <taxon>Hemiptera</taxon>
        <taxon>Sternorrhyncha</taxon>
        <taxon>Aphidomorpha</taxon>
        <taxon>Aphidoidea</taxon>
        <taxon>Aphididae</taxon>
        <taxon>Macrosiphini</taxon>
        <taxon>Macrosiphum</taxon>
    </lineage>
</organism>
<dbReference type="GO" id="GO:0031012">
    <property type="term" value="C:extracellular matrix"/>
    <property type="evidence" value="ECO:0007669"/>
    <property type="project" value="TreeGrafter"/>
</dbReference>
<dbReference type="Pfam" id="PF14529">
    <property type="entry name" value="Exo_endo_phos_2"/>
    <property type="match status" value="1"/>
</dbReference>
<dbReference type="GO" id="GO:0007508">
    <property type="term" value="P:larval heart development"/>
    <property type="evidence" value="ECO:0007669"/>
    <property type="project" value="TreeGrafter"/>
</dbReference>
<dbReference type="AlphaFoldDB" id="A0AAV0Y4Z3"/>
<dbReference type="SUPFAM" id="SSF56219">
    <property type="entry name" value="DNase I-like"/>
    <property type="match status" value="1"/>
</dbReference>
<evidence type="ECO:0000313" key="2">
    <source>
        <dbReference type="EMBL" id="CAI6376004.1"/>
    </source>
</evidence>